<evidence type="ECO:0000313" key="2">
    <source>
        <dbReference type="EMBL" id="PVZ99976.1"/>
    </source>
</evidence>
<feature type="region of interest" description="Disordered" evidence="1">
    <location>
        <begin position="21"/>
        <end position="47"/>
    </location>
</feature>
<proteinExistence type="predicted"/>
<reference evidence="2 3" key="1">
    <citation type="journal article" date="2018" name="MBio">
        <title>Comparative Genomics Reveals the Core Gene Toolbox for the Fungus-Insect Symbiosis.</title>
        <authorList>
            <person name="Wang Y."/>
            <person name="Stata M."/>
            <person name="Wang W."/>
            <person name="Stajich J.E."/>
            <person name="White M.M."/>
            <person name="Moncalvo J.M."/>
        </authorList>
    </citation>
    <scope>NUCLEOTIDE SEQUENCE [LARGE SCALE GENOMIC DNA]</scope>
    <source>
        <strain evidence="2 3">AUS-126-30</strain>
    </source>
</reference>
<organism evidence="2 3">
    <name type="scientific">Smittium angustum</name>
    <dbReference type="NCBI Taxonomy" id="133377"/>
    <lineage>
        <taxon>Eukaryota</taxon>
        <taxon>Fungi</taxon>
        <taxon>Fungi incertae sedis</taxon>
        <taxon>Zoopagomycota</taxon>
        <taxon>Kickxellomycotina</taxon>
        <taxon>Harpellomycetes</taxon>
        <taxon>Harpellales</taxon>
        <taxon>Legeriomycetaceae</taxon>
        <taxon>Smittium</taxon>
    </lineage>
</organism>
<gene>
    <name evidence="2" type="ORF">BB558_003995</name>
</gene>
<dbReference type="EMBL" id="MBFU01000368">
    <property type="protein sequence ID" value="PVZ99976.1"/>
    <property type="molecule type" value="Genomic_DNA"/>
</dbReference>
<sequence>MNIKFESDWRIVGYEIKAIGRKKRKTKQKGEASSERKTKESIGDKSAAVSVRRVPIGHRLGEGDWAKEILYWGLWEDKKIQSSFNGNDNAL</sequence>
<dbReference type="Proteomes" id="UP000245591">
    <property type="component" value="Unassembled WGS sequence"/>
</dbReference>
<evidence type="ECO:0000313" key="3">
    <source>
        <dbReference type="Proteomes" id="UP000245591"/>
    </source>
</evidence>
<feature type="compositionally biased region" description="Basic and acidic residues" evidence="1">
    <location>
        <begin position="28"/>
        <end position="43"/>
    </location>
</feature>
<protein>
    <submittedName>
        <fullName evidence="2">Uncharacterized protein</fullName>
    </submittedName>
</protein>
<name>A0A2U1J4G7_SMIAN</name>
<comment type="caution">
    <text evidence="2">The sequence shown here is derived from an EMBL/GenBank/DDBJ whole genome shotgun (WGS) entry which is preliminary data.</text>
</comment>
<dbReference type="AlphaFoldDB" id="A0A2U1J4G7"/>
<accession>A0A2U1J4G7</accession>
<evidence type="ECO:0000256" key="1">
    <source>
        <dbReference type="SAM" id="MobiDB-lite"/>
    </source>
</evidence>
<keyword evidence="3" id="KW-1185">Reference proteome</keyword>